<dbReference type="EMBL" id="DUZY01000002">
    <property type="protein sequence ID" value="DAD29990.1"/>
    <property type="molecule type" value="Genomic_DNA"/>
</dbReference>
<organism evidence="1 2">
    <name type="scientific">Nelumbo nucifera</name>
    <name type="common">Sacred lotus</name>
    <dbReference type="NCBI Taxonomy" id="4432"/>
    <lineage>
        <taxon>Eukaryota</taxon>
        <taxon>Viridiplantae</taxon>
        <taxon>Streptophyta</taxon>
        <taxon>Embryophyta</taxon>
        <taxon>Tracheophyta</taxon>
        <taxon>Spermatophyta</taxon>
        <taxon>Magnoliopsida</taxon>
        <taxon>Proteales</taxon>
        <taxon>Nelumbonaceae</taxon>
        <taxon>Nelumbo</taxon>
    </lineage>
</organism>
<reference evidence="1 2" key="1">
    <citation type="journal article" date="2020" name="Mol. Biol. Evol.">
        <title>Distinct Expression and Methylation Patterns for Genes with Different Fates following a Single Whole-Genome Duplication in Flowering Plants.</title>
        <authorList>
            <person name="Shi T."/>
            <person name="Rahmani R.S."/>
            <person name="Gugger P.F."/>
            <person name="Wang M."/>
            <person name="Li H."/>
            <person name="Zhang Y."/>
            <person name="Li Z."/>
            <person name="Wang Q."/>
            <person name="Van de Peer Y."/>
            <person name="Marchal K."/>
            <person name="Chen J."/>
        </authorList>
    </citation>
    <scope>NUCLEOTIDE SEQUENCE [LARGE SCALE GENOMIC DNA]</scope>
    <source>
        <tissue evidence="1">Leaf</tissue>
    </source>
</reference>
<dbReference type="Proteomes" id="UP000607653">
    <property type="component" value="Unassembled WGS sequence"/>
</dbReference>
<dbReference type="AlphaFoldDB" id="A0A822YBM5"/>
<proteinExistence type="predicted"/>
<sequence>MGAPVQTKQDEQYVWMMLLIPTIHQVGDPLDLQHVWFSSPDQHCTPP</sequence>
<evidence type="ECO:0000313" key="2">
    <source>
        <dbReference type="Proteomes" id="UP000607653"/>
    </source>
</evidence>
<name>A0A822YBM5_NELNU</name>
<protein>
    <submittedName>
        <fullName evidence="1">Uncharacterized protein</fullName>
    </submittedName>
</protein>
<keyword evidence="2" id="KW-1185">Reference proteome</keyword>
<evidence type="ECO:0000313" key="1">
    <source>
        <dbReference type="EMBL" id="DAD29990.1"/>
    </source>
</evidence>
<comment type="caution">
    <text evidence="1">The sequence shown here is derived from an EMBL/GenBank/DDBJ whole genome shotgun (WGS) entry which is preliminary data.</text>
</comment>
<gene>
    <name evidence="1" type="ORF">HUJ06_031458</name>
</gene>
<accession>A0A822YBM5</accession>